<feature type="compositionally biased region" description="Basic and acidic residues" evidence="1">
    <location>
        <begin position="526"/>
        <end position="539"/>
    </location>
</feature>
<keyword evidence="3" id="KW-1185">Reference proteome</keyword>
<gene>
    <name evidence="2" type="ORF">EST38_g13870</name>
</gene>
<evidence type="ECO:0000256" key="1">
    <source>
        <dbReference type="SAM" id="MobiDB-lite"/>
    </source>
</evidence>
<organism evidence="2 3">
    <name type="scientific">Candolleomyces aberdarensis</name>
    <dbReference type="NCBI Taxonomy" id="2316362"/>
    <lineage>
        <taxon>Eukaryota</taxon>
        <taxon>Fungi</taxon>
        <taxon>Dikarya</taxon>
        <taxon>Basidiomycota</taxon>
        <taxon>Agaricomycotina</taxon>
        <taxon>Agaricomycetes</taxon>
        <taxon>Agaricomycetidae</taxon>
        <taxon>Agaricales</taxon>
        <taxon>Agaricineae</taxon>
        <taxon>Psathyrellaceae</taxon>
        <taxon>Candolleomyces</taxon>
    </lineage>
</organism>
<proteinExistence type="predicted"/>
<name>A0A4Q2D157_9AGAR</name>
<feature type="region of interest" description="Disordered" evidence="1">
    <location>
        <begin position="501"/>
        <end position="565"/>
    </location>
</feature>
<dbReference type="AlphaFoldDB" id="A0A4Q2D157"/>
<dbReference type="Proteomes" id="UP000290288">
    <property type="component" value="Unassembled WGS sequence"/>
</dbReference>
<protein>
    <recommendedName>
        <fullName evidence="4">F-box domain-containing protein</fullName>
    </recommendedName>
</protein>
<feature type="compositionally biased region" description="Acidic residues" evidence="1">
    <location>
        <begin position="540"/>
        <end position="565"/>
    </location>
</feature>
<feature type="compositionally biased region" description="Polar residues" evidence="1">
    <location>
        <begin position="515"/>
        <end position="525"/>
    </location>
</feature>
<dbReference type="OrthoDB" id="10482703at2759"/>
<evidence type="ECO:0008006" key="4">
    <source>
        <dbReference type="Google" id="ProtNLM"/>
    </source>
</evidence>
<dbReference type="EMBL" id="SDEE01001480">
    <property type="protein sequence ID" value="RXW11984.1"/>
    <property type="molecule type" value="Genomic_DNA"/>
</dbReference>
<accession>A0A4Q2D157</accession>
<evidence type="ECO:0000313" key="2">
    <source>
        <dbReference type="EMBL" id="RXW11984.1"/>
    </source>
</evidence>
<reference evidence="2 3" key="1">
    <citation type="submission" date="2019-01" db="EMBL/GenBank/DDBJ databases">
        <title>Draft genome sequence of Psathyrella aberdarensis IHI B618.</title>
        <authorList>
            <person name="Buettner E."/>
            <person name="Kellner H."/>
        </authorList>
    </citation>
    <scope>NUCLEOTIDE SEQUENCE [LARGE SCALE GENOMIC DNA]</scope>
    <source>
        <strain evidence="2 3">IHI B618</strain>
    </source>
</reference>
<comment type="caution">
    <text evidence="2">The sequence shown here is derived from an EMBL/GenBank/DDBJ whole genome shotgun (WGS) entry which is preliminary data.</text>
</comment>
<evidence type="ECO:0000313" key="3">
    <source>
        <dbReference type="Proteomes" id="UP000290288"/>
    </source>
</evidence>
<sequence length="565" mass="64226">MYNIELQQPARSGTGSARSAMQELPLDVCQEIISATLGRCIWKQPLWKLITLSHISSNFRHAALQSATLWADALDVSNPHPTAFDTVLSRARAAPLFLDGDLDVGKDPLVANRTKQLLNGDVGRMKRIAISFLQDTDLEPLWGALEKPTPLLREMVFGHYEDNDDVELRRCWPRKKLFEDDTSGRCELSFHNCVIPPTLVATHRLVELNLMNGQCCSSLTTDELCRWWSVCIDGASMPSLERLFVGDLMGVNRDSQGFLNSANPTPRLPPKLTFMLLGGDLESLVTLLENVQVPPSCSVTLASHMYKWINEDDALIETIIAMLSQVWKSRVSSPCSKLKLAIEDNFFIFVYESVIGWTLSFNCLWDFSPNRTNRLVKEILHWFHKLPLVFNPDGWLYLDTIRCCPTFSLDLHESYMELLKRFDSVRNLFLGTIEVSTDAMKFLQSPRVFSPSADSPSEESRLLFPNLRRVMLGEIWKFSEAHVNAFNYFAAEQDKLGAPIEVVEHPGGPPVEMPLTTQLRPQSKVQAEKEFKDNKKSEEEGGERDGEEEELEQERQDEEDDWLDE</sequence>